<evidence type="ECO:0000256" key="1">
    <source>
        <dbReference type="SAM" id="MobiDB-lite"/>
    </source>
</evidence>
<evidence type="ECO:0000313" key="3">
    <source>
        <dbReference type="Proteomes" id="UP000298652"/>
    </source>
</evidence>
<evidence type="ECO:0000313" key="2">
    <source>
        <dbReference type="EMBL" id="TKV97743.1"/>
    </source>
</evidence>
<reference evidence="2" key="1">
    <citation type="submission" date="2019-03" db="EMBL/GenBank/DDBJ databases">
        <title>WGS assembly of Setaria viridis.</title>
        <authorList>
            <person name="Huang P."/>
            <person name="Jenkins J."/>
            <person name="Grimwood J."/>
            <person name="Barry K."/>
            <person name="Healey A."/>
            <person name="Mamidi S."/>
            <person name="Sreedasyam A."/>
            <person name="Shu S."/>
            <person name="Feldman M."/>
            <person name="Wu J."/>
            <person name="Yu Y."/>
            <person name="Chen C."/>
            <person name="Johnson J."/>
            <person name="Rokhsar D."/>
            <person name="Baxter I."/>
            <person name="Schmutz J."/>
            <person name="Brutnell T."/>
            <person name="Kellogg E."/>
        </authorList>
    </citation>
    <scope>NUCLEOTIDE SEQUENCE [LARGE SCALE GENOMIC DNA]</scope>
</reference>
<feature type="compositionally biased region" description="Polar residues" evidence="1">
    <location>
        <begin position="51"/>
        <end position="66"/>
    </location>
</feature>
<accession>A0A4U6TA64</accession>
<dbReference type="Gramene" id="TKV97743">
    <property type="protein sequence ID" value="TKV97743"/>
    <property type="gene ID" value="SEVIR_9G515166v2"/>
</dbReference>
<proteinExistence type="predicted"/>
<dbReference type="EMBL" id="CM016560">
    <property type="protein sequence ID" value="TKV97743.1"/>
    <property type="molecule type" value="Genomic_DNA"/>
</dbReference>
<feature type="compositionally biased region" description="Polar residues" evidence="1">
    <location>
        <begin position="98"/>
        <end position="107"/>
    </location>
</feature>
<name>A0A4U6TA64_SETVI</name>
<feature type="compositionally biased region" description="Low complexity" evidence="1">
    <location>
        <begin position="21"/>
        <end position="50"/>
    </location>
</feature>
<sequence>MTFQGGNDGDLREAGARGRWRSGSRTGRPGPSSSRRSSTARCSADDATASPTRMRTSAGTSLTSRTGRPRGSPSKTPAATRRSPWSPPTPVRWRDGRGSSSRPSQCLTSTSPRIGSRGGRGRLTTEGGRGPAALPEEEVDRAQAKSVNILLGGYNHLFSSR</sequence>
<organism evidence="2 3">
    <name type="scientific">Setaria viridis</name>
    <name type="common">Green bristlegrass</name>
    <name type="synonym">Setaria italica subsp. viridis</name>
    <dbReference type="NCBI Taxonomy" id="4556"/>
    <lineage>
        <taxon>Eukaryota</taxon>
        <taxon>Viridiplantae</taxon>
        <taxon>Streptophyta</taxon>
        <taxon>Embryophyta</taxon>
        <taxon>Tracheophyta</taxon>
        <taxon>Spermatophyta</taxon>
        <taxon>Magnoliopsida</taxon>
        <taxon>Liliopsida</taxon>
        <taxon>Poales</taxon>
        <taxon>Poaceae</taxon>
        <taxon>PACMAD clade</taxon>
        <taxon>Panicoideae</taxon>
        <taxon>Panicodae</taxon>
        <taxon>Paniceae</taxon>
        <taxon>Cenchrinae</taxon>
        <taxon>Setaria</taxon>
    </lineage>
</organism>
<dbReference type="AlphaFoldDB" id="A0A4U6TA64"/>
<gene>
    <name evidence="2" type="ORF">SEVIR_9G515166v2</name>
</gene>
<dbReference type="Proteomes" id="UP000298652">
    <property type="component" value="Chromosome 9"/>
</dbReference>
<keyword evidence="3" id="KW-1185">Reference proteome</keyword>
<protein>
    <submittedName>
        <fullName evidence="2">Uncharacterized protein</fullName>
    </submittedName>
</protein>
<feature type="region of interest" description="Disordered" evidence="1">
    <location>
        <begin position="1"/>
        <end position="139"/>
    </location>
</feature>